<feature type="domain" description="Reverse transcriptase Ty1/copia-type" evidence="1">
    <location>
        <begin position="17"/>
        <end position="110"/>
    </location>
</feature>
<protein>
    <recommendedName>
        <fullName evidence="1">Reverse transcriptase Ty1/copia-type domain-containing protein</fullName>
    </recommendedName>
</protein>
<dbReference type="STRING" id="157652.A0A371H381"/>
<reference evidence="2" key="1">
    <citation type="submission" date="2018-05" db="EMBL/GenBank/DDBJ databases">
        <title>Draft genome of Mucuna pruriens seed.</title>
        <authorList>
            <person name="Nnadi N.E."/>
            <person name="Vos R."/>
            <person name="Hasami M.H."/>
            <person name="Devisetty U.K."/>
            <person name="Aguiy J.C."/>
        </authorList>
    </citation>
    <scope>NUCLEOTIDE SEQUENCE [LARGE SCALE GENOMIC DNA]</scope>
    <source>
        <strain evidence="2">JCA_2017</strain>
    </source>
</reference>
<comment type="caution">
    <text evidence="2">The sequence shown here is derived from an EMBL/GenBank/DDBJ whole genome shotgun (WGS) entry which is preliminary data.</text>
</comment>
<evidence type="ECO:0000313" key="3">
    <source>
        <dbReference type="Proteomes" id="UP000257109"/>
    </source>
</evidence>
<accession>A0A371H381</accession>
<feature type="non-terminal residue" evidence="2">
    <location>
        <position position="1"/>
    </location>
</feature>
<keyword evidence="3" id="KW-1185">Reference proteome</keyword>
<name>A0A371H381_MUCPR</name>
<organism evidence="2 3">
    <name type="scientific">Mucuna pruriens</name>
    <name type="common">Velvet bean</name>
    <name type="synonym">Dolichos pruriens</name>
    <dbReference type="NCBI Taxonomy" id="157652"/>
    <lineage>
        <taxon>Eukaryota</taxon>
        <taxon>Viridiplantae</taxon>
        <taxon>Streptophyta</taxon>
        <taxon>Embryophyta</taxon>
        <taxon>Tracheophyta</taxon>
        <taxon>Spermatophyta</taxon>
        <taxon>Magnoliopsida</taxon>
        <taxon>eudicotyledons</taxon>
        <taxon>Gunneridae</taxon>
        <taxon>Pentapetalae</taxon>
        <taxon>rosids</taxon>
        <taxon>fabids</taxon>
        <taxon>Fabales</taxon>
        <taxon>Fabaceae</taxon>
        <taxon>Papilionoideae</taxon>
        <taxon>50 kb inversion clade</taxon>
        <taxon>NPAAA clade</taxon>
        <taxon>indigoferoid/millettioid clade</taxon>
        <taxon>Phaseoleae</taxon>
        <taxon>Mucuna</taxon>
    </lineage>
</organism>
<dbReference type="EMBL" id="QJKJ01003697">
    <property type="protein sequence ID" value="RDX97260.1"/>
    <property type="molecule type" value="Genomic_DNA"/>
</dbReference>
<evidence type="ECO:0000313" key="2">
    <source>
        <dbReference type="EMBL" id="RDX97260.1"/>
    </source>
</evidence>
<proteinExistence type="predicted"/>
<dbReference type="Proteomes" id="UP000257109">
    <property type="component" value="Unassembled WGS sequence"/>
</dbReference>
<sequence length="118" mass="13748">MKPHSTIKGEENSGMQMVAKLNIVRVLLSLANNLDWPQRQFDVKNAFLRDNLEEEVFMDIPLGYTVSLQAKVVYKLQKNLYGLKQLPRAWFGRFSITMKKFGFKQEPLKSYFISETSK</sequence>
<dbReference type="OrthoDB" id="1747567at2759"/>
<dbReference type="AlphaFoldDB" id="A0A371H381"/>
<evidence type="ECO:0000259" key="1">
    <source>
        <dbReference type="Pfam" id="PF07727"/>
    </source>
</evidence>
<dbReference type="Pfam" id="PF07727">
    <property type="entry name" value="RVT_2"/>
    <property type="match status" value="1"/>
</dbReference>
<dbReference type="InterPro" id="IPR013103">
    <property type="entry name" value="RVT_2"/>
</dbReference>
<gene>
    <name evidence="2" type="ORF">CR513_19990</name>
</gene>